<comment type="caution">
    <text evidence="2">The sequence shown here is derived from an EMBL/GenBank/DDBJ whole genome shotgun (WGS) entry which is preliminary data.</text>
</comment>
<evidence type="ECO:0000313" key="2">
    <source>
        <dbReference type="EMBL" id="GIY90351.1"/>
    </source>
</evidence>
<evidence type="ECO:0000313" key="3">
    <source>
        <dbReference type="Proteomes" id="UP001054837"/>
    </source>
</evidence>
<reference evidence="2 3" key="1">
    <citation type="submission" date="2021-06" db="EMBL/GenBank/DDBJ databases">
        <title>Caerostris darwini draft genome.</title>
        <authorList>
            <person name="Kono N."/>
            <person name="Arakawa K."/>
        </authorList>
    </citation>
    <scope>NUCLEOTIDE SEQUENCE [LARGE SCALE GENOMIC DNA]</scope>
</reference>
<sequence>MVSRLSFLLRRTKWKRQTAVGLELLAEAGNYAAVQRMLTTSPYFMQHYASALPMGSLSTMDYYRQGAAVSLQKPMAFRMYPSVPTGSLGLPITFNSPVLPPLAGGSATSPNSSMPTSTSSSVASYYGREQPPC</sequence>
<dbReference type="Proteomes" id="UP001054837">
    <property type="component" value="Unassembled WGS sequence"/>
</dbReference>
<dbReference type="AlphaFoldDB" id="A0AAV4X4Z4"/>
<name>A0AAV4X4Z4_9ARAC</name>
<keyword evidence="2" id="KW-0238">DNA-binding</keyword>
<feature type="region of interest" description="Disordered" evidence="1">
    <location>
        <begin position="104"/>
        <end position="133"/>
    </location>
</feature>
<keyword evidence="3" id="KW-1185">Reference proteome</keyword>
<evidence type="ECO:0000256" key="1">
    <source>
        <dbReference type="SAM" id="MobiDB-lite"/>
    </source>
</evidence>
<dbReference type="EMBL" id="BPLQ01015712">
    <property type="protein sequence ID" value="GIY90351.1"/>
    <property type="molecule type" value="Genomic_DNA"/>
</dbReference>
<proteinExistence type="predicted"/>
<organism evidence="2 3">
    <name type="scientific">Caerostris darwini</name>
    <dbReference type="NCBI Taxonomy" id="1538125"/>
    <lineage>
        <taxon>Eukaryota</taxon>
        <taxon>Metazoa</taxon>
        <taxon>Ecdysozoa</taxon>
        <taxon>Arthropoda</taxon>
        <taxon>Chelicerata</taxon>
        <taxon>Arachnida</taxon>
        <taxon>Araneae</taxon>
        <taxon>Araneomorphae</taxon>
        <taxon>Entelegynae</taxon>
        <taxon>Araneoidea</taxon>
        <taxon>Araneidae</taxon>
        <taxon>Caerostris</taxon>
    </lineage>
</organism>
<gene>
    <name evidence="2" type="primary">BARHL1_0</name>
    <name evidence="2" type="ORF">CDAR_417201</name>
</gene>
<feature type="compositionally biased region" description="Low complexity" evidence="1">
    <location>
        <begin position="106"/>
        <end position="124"/>
    </location>
</feature>
<protein>
    <submittedName>
        <fullName evidence="2">BarH-like 1 homeobox protein</fullName>
    </submittedName>
</protein>
<keyword evidence="2" id="KW-0371">Homeobox</keyword>
<dbReference type="GO" id="GO:0003677">
    <property type="term" value="F:DNA binding"/>
    <property type="evidence" value="ECO:0007669"/>
    <property type="project" value="UniProtKB-KW"/>
</dbReference>
<accession>A0AAV4X4Z4</accession>